<keyword evidence="2" id="KW-1185">Reference proteome</keyword>
<dbReference type="GeneTree" id="ENSGT00940000160560"/>
<dbReference type="GO" id="GO:0006955">
    <property type="term" value="P:immune response"/>
    <property type="evidence" value="ECO:0007669"/>
    <property type="project" value="TreeGrafter"/>
</dbReference>
<dbReference type="AlphaFoldDB" id="A0A3B1JI41"/>
<reference evidence="1" key="4">
    <citation type="submission" date="2025-09" db="UniProtKB">
        <authorList>
            <consortium name="Ensembl"/>
        </authorList>
    </citation>
    <scope>IDENTIFICATION</scope>
</reference>
<reference evidence="2" key="1">
    <citation type="submission" date="2013-03" db="EMBL/GenBank/DDBJ databases">
        <authorList>
            <person name="Jeffery W."/>
            <person name="Warren W."/>
            <person name="Wilson R.K."/>
        </authorList>
    </citation>
    <scope>NUCLEOTIDE SEQUENCE</scope>
    <source>
        <strain evidence="2">female</strain>
    </source>
</reference>
<protein>
    <recommendedName>
        <fullName evidence="3">G domain-containing protein</fullName>
    </recommendedName>
</protein>
<dbReference type="PANTHER" id="PTHR14241:SF1">
    <property type="entry name" value="INTERFERON-INDUCED PROTEIN 44-RELATED"/>
    <property type="match status" value="1"/>
</dbReference>
<dbReference type="InParanoid" id="A0A3B1JI41"/>
<organism evidence="1 2">
    <name type="scientific">Astyanax mexicanus</name>
    <name type="common">Blind cave fish</name>
    <name type="synonym">Astyanax fasciatus mexicanus</name>
    <dbReference type="NCBI Taxonomy" id="7994"/>
    <lineage>
        <taxon>Eukaryota</taxon>
        <taxon>Metazoa</taxon>
        <taxon>Chordata</taxon>
        <taxon>Craniata</taxon>
        <taxon>Vertebrata</taxon>
        <taxon>Euteleostomi</taxon>
        <taxon>Actinopterygii</taxon>
        <taxon>Neopterygii</taxon>
        <taxon>Teleostei</taxon>
        <taxon>Ostariophysi</taxon>
        <taxon>Characiformes</taxon>
        <taxon>Characoidei</taxon>
        <taxon>Acestrorhamphidae</taxon>
        <taxon>Acestrorhamphinae</taxon>
        <taxon>Astyanax</taxon>
    </lineage>
</organism>
<dbReference type="InterPro" id="IPR027417">
    <property type="entry name" value="P-loop_NTPase"/>
</dbReference>
<dbReference type="Bgee" id="ENSAMXG00000041507">
    <property type="expression patterns" value="Expressed in zone of skin and 2 other cell types or tissues"/>
</dbReference>
<name>A0A3B1JI41_ASTMX</name>
<evidence type="ECO:0000313" key="1">
    <source>
        <dbReference type="Ensembl" id="ENSAMXP00000041495.1"/>
    </source>
</evidence>
<dbReference type="CDD" id="cd00882">
    <property type="entry name" value="Ras_like_GTPase"/>
    <property type="match status" value="1"/>
</dbReference>
<dbReference type="Gene3D" id="3.40.50.300">
    <property type="entry name" value="P-loop containing nucleotide triphosphate hydrolases"/>
    <property type="match status" value="1"/>
</dbReference>
<accession>A0A3B1JI41</accession>
<proteinExistence type="predicted"/>
<reference evidence="1" key="3">
    <citation type="submission" date="2025-08" db="UniProtKB">
        <authorList>
            <consortium name="Ensembl"/>
        </authorList>
    </citation>
    <scope>IDENTIFICATION</scope>
</reference>
<dbReference type="STRING" id="7994.ENSAMXP00000041495"/>
<dbReference type="Ensembl" id="ENSAMXT00000040864.1">
    <property type="protein sequence ID" value="ENSAMXP00000041495.1"/>
    <property type="gene ID" value="ENSAMXG00000041507.1"/>
</dbReference>
<dbReference type="PANTHER" id="PTHR14241">
    <property type="entry name" value="INTERFERON-INDUCED PROTEIN 44"/>
    <property type="match status" value="1"/>
</dbReference>
<evidence type="ECO:0000313" key="2">
    <source>
        <dbReference type="Proteomes" id="UP000018467"/>
    </source>
</evidence>
<dbReference type="SUPFAM" id="SSF52540">
    <property type="entry name" value="P-loop containing nucleoside triphosphate hydrolases"/>
    <property type="match status" value="1"/>
</dbReference>
<dbReference type="Proteomes" id="UP000018467">
    <property type="component" value="Unassembled WGS sequence"/>
</dbReference>
<reference evidence="2" key="2">
    <citation type="journal article" date="2014" name="Nat. Commun.">
        <title>The cavefish genome reveals candidate genes for eye loss.</title>
        <authorList>
            <person name="McGaugh S.E."/>
            <person name="Gross J.B."/>
            <person name="Aken B."/>
            <person name="Blin M."/>
            <person name="Borowsky R."/>
            <person name="Chalopin D."/>
            <person name="Hinaux H."/>
            <person name="Jeffery W.R."/>
            <person name="Keene A."/>
            <person name="Ma L."/>
            <person name="Minx P."/>
            <person name="Murphy D."/>
            <person name="O'Quin K.E."/>
            <person name="Retaux S."/>
            <person name="Rohner N."/>
            <person name="Searle S.M."/>
            <person name="Stahl B.A."/>
            <person name="Tabin C."/>
            <person name="Volff J.N."/>
            <person name="Yoshizawa M."/>
            <person name="Warren W.C."/>
        </authorList>
    </citation>
    <scope>NUCLEOTIDE SEQUENCE [LARGE SCALE GENOMIC DNA]</scope>
    <source>
        <strain evidence="2">female</strain>
    </source>
</reference>
<evidence type="ECO:0008006" key="3">
    <source>
        <dbReference type="Google" id="ProtNLM"/>
    </source>
</evidence>
<sequence length="273" mass="30997">RVGRPARPVPPTLSTPRLVSLGQMVTELEAFVIQRDEVRELNFLLCGPIGAGKSSIINTINTIFKKRIYVTHQASSFTKCKVGTAQDRFLPFVLYDTMGLDSGDNAGMHPDDFITAVKGHMKEGYQFNPLNPLNENSPYYWENPSLSDRMHCLLFVIPADRISIMDSVIIQKMKTIKNAATAMGLPQVILMTRVDQACTLTNNDLHYVYNSKKIKDKMLECQRALDIKMNCIFPVKNYHEETDISEDVNCLMLHALTRIVQWADDYVDKYSNN</sequence>